<evidence type="ECO:0000256" key="5">
    <source>
        <dbReference type="SAM" id="SignalP"/>
    </source>
</evidence>
<dbReference type="SMART" id="SM00068">
    <property type="entry name" value="GHB"/>
    <property type="match status" value="1"/>
</dbReference>
<organism evidence="7 8">
    <name type="scientific">Patiria miniata</name>
    <name type="common">Bat star</name>
    <name type="synonym">Asterina miniata</name>
    <dbReference type="NCBI Taxonomy" id="46514"/>
    <lineage>
        <taxon>Eukaryota</taxon>
        <taxon>Metazoa</taxon>
        <taxon>Echinodermata</taxon>
        <taxon>Eleutherozoa</taxon>
        <taxon>Asterozoa</taxon>
        <taxon>Asteroidea</taxon>
        <taxon>Valvatacea</taxon>
        <taxon>Valvatida</taxon>
        <taxon>Asterinidae</taxon>
        <taxon>Patiria</taxon>
    </lineage>
</organism>
<dbReference type="SMART" id="SM00041">
    <property type="entry name" value="CT"/>
    <property type="match status" value="1"/>
</dbReference>
<dbReference type="InterPro" id="IPR006207">
    <property type="entry name" value="Cys_knot_C"/>
</dbReference>
<dbReference type="GO" id="GO:0005179">
    <property type="term" value="F:hormone activity"/>
    <property type="evidence" value="ECO:0007669"/>
    <property type="project" value="InterPro"/>
</dbReference>
<dbReference type="Pfam" id="PF00007">
    <property type="entry name" value="Cys_knot"/>
    <property type="match status" value="1"/>
</dbReference>
<dbReference type="OMA" id="RCHTWEQ"/>
<dbReference type="PANTHER" id="PTHR11515:SF13">
    <property type="entry name" value="GLYCOPROTEIN HORMONE BETA 5, ISOFORM A"/>
    <property type="match status" value="1"/>
</dbReference>
<dbReference type="GO" id="GO:0005737">
    <property type="term" value="C:cytoplasm"/>
    <property type="evidence" value="ECO:0007669"/>
    <property type="project" value="TreeGrafter"/>
</dbReference>
<protein>
    <recommendedName>
        <fullName evidence="6">CTCK domain-containing protein</fullName>
    </recommendedName>
</protein>
<feature type="domain" description="CTCK" evidence="6">
    <location>
        <begin position="51"/>
        <end position="134"/>
    </location>
</feature>
<keyword evidence="3" id="KW-0964">Secreted</keyword>
<sequence length="143" mass="16281">MALVWSTVVLLLHVVSAILFLVPTSLTSGLRYPDIKEVQLRRGPNAGCRVREYRDHEVVVPGCRPQAILVRGCFGQCQSYEVPILLPPHKVSHHKMCSYEEVKWRTVELQDCEPGVNRTYSYPYAVKCRCRRCDPSDTYCAGI</sequence>
<dbReference type="GeneID" id="119740501"/>
<keyword evidence="8" id="KW-1185">Reference proteome</keyword>
<evidence type="ECO:0000259" key="6">
    <source>
        <dbReference type="SMART" id="SM00041"/>
    </source>
</evidence>
<evidence type="ECO:0000256" key="1">
    <source>
        <dbReference type="ARBA" id="ARBA00004613"/>
    </source>
</evidence>
<evidence type="ECO:0000256" key="3">
    <source>
        <dbReference type="ARBA" id="ARBA00022525"/>
    </source>
</evidence>
<keyword evidence="5" id="KW-0732">Signal</keyword>
<dbReference type="InterPro" id="IPR029034">
    <property type="entry name" value="Cystine-knot_cytokine"/>
</dbReference>
<dbReference type="SUPFAM" id="SSF57501">
    <property type="entry name" value="Cystine-knot cytokines"/>
    <property type="match status" value="1"/>
</dbReference>
<name>A0A914B716_PATMI</name>
<dbReference type="InterPro" id="IPR006208">
    <property type="entry name" value="Glyco_hormone_CN"/>
</dbReference>
<evidence type="ECO:0000313" key="7">
    <source>
        <dbReference type="EnsemblMetazoa" id="XP_038071749.1"/>
    </source>
</evidence>
<comment type="similarity">
    <text evidence="2">Belongs to the glycoprotein hormones subunit beta family.</text>
</comment>
<dbReference type="OrthoDB" id="10006958at2759"/>
<dbReference type="InterPro" id="IPR001545">
    <property type="entry name" value="Gonadotropin_bsu"/>
</dbReference>
<feature type="chain" id="PRO_5038054252" description="CTCK domain-containing protein" evidence="5">
    <location>
        <begin position="18"/>
        <end position="143"/>
    </location>
</feature>
<evidence type="ECO:0000256" key="4">
    <source>
        <dbReference type="ARBA" id="ARBA00023157"/>
    </source>
</evidence>
<dbReference type="PANTHER" id="PTHR11515">
    <property type="entry name" value="GLYCOPROTEIN HORMONE BETA CHAIN"/>
    <property type="match status" value="1"/>
</dbReference>
<dbReference type="RefSeq" id="XP_038071749.1">
    <property type="nucleotide sequence ID" value="XM_038215821.1"/>
</dbReference>
<dbReference type="Gene3D" id="2.10.90.10">
    <property type="entry name" value="Cystine-knot cytokines"/>
    <property type="match status" value="1"/>
</dbReference>
<evidence type="ECO:0000256" key="2">
    <source>
        <dbReference type="ARBA" id="ARBA00006552"/>
    </source>
</evidence>
<reference evidence="7" key="1">
    <citation type="submission" date="2022-11" db="UniProtKB">
        <authorList>
            <consortium name="EnsemblMetazoa"/>
        </authorList>
    </citation>
    <scope>IDENTIFICATION</scope>
</reference>
<accession>A0A914B716</accession>
<dbReference type="GO" id="GO:0007186">
    <property type="term" value="P:G protein-coupled receptor signaling pathway"/>
    <property type="evidence" value="ECO:0007669"/>
    <property type="project" value="TreeGrafter"/>
</dbReference>
<keyword evidence="4" id="KW-1015">Disulfide bond</keyword>
<dbReference type="EnsemblMetazoa" id="XM_038215821.1">
    <property type="protein sequence ID" value="XP_038071749.1"/>
    <property type="gene ID" value="LOC119740501"/>
</dbReference>
<dbReference type="CDD" id="cd00069">
    <property type="entry name" value="GHB_like"/>
    <property type="match status" value="1"/>
</dbReference>
<proteinExistence type="inferred from homology"/>
<comment type="subcellular location">
    <subcellularLocation>
        <location evidence="1">Secreted</location>
    </subcellularLocation>
</comment>
<dbReference type="Proteomes" id="UP000887568">
    <property type="component" value="Unplaced"/>
</dbReference>
<dbReference type="AlphaFoldDB" id="A0A914B716"/>
<evidence type="ECO:0000313" key="8">
    <source>
        <dbReference type="Proteomes" id="UP000887568"/>
    </source>
</evidence>
<feature type="signal peptide" evidence="5">
    <location>
        <begin position="1"/>
        <end position="17"/>
    </location>
</feature>
<dbReference type="GO" id="GO:0005615">
    <property type="term" value="C:extracellular space"/>
    <property type="evidence" value="ECO:0007669"/>
    <property type="project" value="TreeGrafter"/>
</dbReference>